<gene>
    <name evidence="5" type="ORF">WS71_05895</name>
</gene>
<comment type="similarity">
    <text evidence="1">Belongs to the bacterial lectin family.</text>
</comment>
<evidence type="ECO:0000256" key="1">
    <source>
        <dbReference type="ARBA" id="ARBA00008512"/>
    </source>
</evidence>
<dbReference type="Proteomes" id="UP000067711">
    <property type="component" value="Chromosome 2"/>
</dbReference>
<sequence>MAKTSKGFNNLQHVQNQWGGSSAPWHEGGMWVLGCRSGQNVVALSIKSGDGGRTLTGTMTYVGEGPIGFRATLTQSNTYAVENQWGGSSAPWHPGGTWIIGCRVNQSVVALDIESGDQGATLAGTMTYAGEGPIGFKSQQADGGVYAVENQWGGSSAPWHNGGVWVIGARDQAVVAVSIGSTDSGKTLNGNMTYAGEGPIGFKGNSVAGNNYAVENQWGGTSAPWHPGGIWLLGCRSGQHVAELYITSGDNGNTFHGSMTYSGEGPIGLRATALPQ</sequence>
<evidence type="ECO:0000313" key="5">
    <source>
        <dbReference type="EMBL" id="AOJ06897.1"/>
    </source>
</evidence>
<accession>A0A1B4FTD7</accession>
<evidence type="ECO:0000256" key="3">
    <source>
        <dbReference type="ARBA" id="ARBA00022737"/>
    </source>
</evidence>
<dbReference type="InterPro" id="IPR053726">
    <property type="entry name" value="Bacterial_Lectin_Domain_sf"/>
</dbReference>
<feature type="domain" description="OAA-family lectin sugar binding" evidence="4">
    <location>
        <begin position="77"/>
        <end position="140"/>
    </location>
</feature>
<evidence type="ECO:0000259" key="4">
    <source>
        <dbReference type="Pfam" id="PF17882"/>
    </source>
</evidence>
<proteinExistence type="inferred from homology"/>
<dbReference type="Pfam" id="PF17882">
    <property type="entry name" value="SBD"/>
    <property type="match status" value="4"/>
</dbReference>
<evidence type="ECO:0000256" key="2">
    <source>
        <dbReference type="ARBA" id="ARBA00022734"/>
    </source>
</evidence>
<dbReference type="Gene3D" id="2.40.128.450">
    <property type="match status" value="2"/>
</dbReference>
<organism evidence="5 6">
    <name type="scientific">Burkholderia mayonis</name>
    <dbReference type="NCBI Taxonomy" id="1385591"/>
    <lineage>
        <taxon>Bacteria</taxon>
        <taxon>Pseudomonadati</taxon>
        <taxon>Pseudomonadota</taxon>
        <taxon>Betaproteobacteria</taxon>
        <taxon>Burkholderiales</taxon>
        <taxon>Burkholderiaceae</taxon>
        <taxon>Burkholderia</taxon>
        <taxon>pseudomallei group</taxon>
    </lineage>
</organism>
<dbReference type="InterPro" id="IPR040964">
    <property type="entry name" value="SBD"/>
</dbReference>
<keyword evidence="2" id="KW-0430">Lectin</keyword>
<protein>
    <submittedName>
        <fullName evidence="5">Lectin ESA-2</fullName>
    </submittedName>
</protein>
<dbReference type="AlphaFoldDB" id="A0A1B4FTD7"/>
<feature type="domain" description="OAA-family lectin sugar binding" evidence="4">
    <location>
        <begin position="13"/>
        <end position="74"/>
    </location>
</feature>
<dbReference type="RefSeq" id="WP_066483978.1">
    <property type="nucleotide sequence ID" value="NZ_CP013388.1"/>
</dbReference>
<keyword evidence="3" id="KW-0677">Repeat</keyword>
<feature type="domain" description="OAA-family lectin sugar binding" evidence="4">
    <location>
        <begin position="210"/>
        <end position="273"/>
    </location>
</feature>
<feature type="domain" description="OAA-family lectin sugar binding" evidence="4">
    <location>
        <begin position="145"/>
        <end position="205"/>
    </location>
</feature>
<evidence type="ECO:0000313" key="6">
    <source>
        <dbReference type="Proteomes" id="UP000067711"/>
    </source>
</evidence>
<name>A0A1B4FTD7_9BURK</name>
<reference evidence="5 6" key="1">
    <citation type="submission" date="2015-12" db="EMBL/GenBank/DDBJ databases">
        <title>Diversity of Burkholderia near neighbor genomes.</title>
        <authorList>
            <person name="Sahl J."/>
            <person name="Wagner D."/>
            <person name="Keim P."/>
        </authorList>
    </citation>
    <scope>NUCLEOTIDE SEQUENCE [LARGE SCALE GENOMIC DNA]</scope>
    <source>
        <strain evidence="5 6">BDU8</strain>
    </source>
</reference>
<dbReference type="GO" id="GO:0030246">
    <property type="term" value="F:carbohydrate binding"/>
    <property type="evidence" value="ECO:0007669"/>
    <property type="project" value="UniProtKB-KW"/>
</dbReference>
<dbReference type="EMBL" id="CP013388">
    <property type="protein sequence ID" value="AOJ06897.1"/>
    <property type="molecule type" value="Genomic_DNA"/>
</dbReference>